<comment type="caution">
    <text evidence="2">The sequence shown here is derived from an EMBL/GenBank/DDBJ whole genome shotgun (WGS) entry which is preliminary data.</text>
</comment>
<dbReference type="PANTHER" id="PTHR43649:SF12">
    <property type="entry name" value="DIACETYLCHITOBIOSE BINDING PROTEIN DASA"/>
    <property type="match status" value="1"/>
</dbReference>
<accession>S0FI50</accession>
<dbReference type="Proteomes" id="UP000014155">
    <property type="component" value="Unassembled WGS sequence"/>
</dbReference>
<keyword evidence="2" id="KW-0762">Sugar transport</keyword>
<dbReference type="Gene3D" id="3.40.190.10">
    <property type="entry name" value="Periplasmic binding protein-like II"/>
    <property type="match status" value="1"/>
</dbReference>
<name>S0FI50_RUMCE</name>
<dbReference type="InterPro" id="IPR006059">
    <property type="entry name" value="SBP"/>
</dbReference>
<evidence type="ECO:0000313" key="3">
    <source>
        <dbReference type="Proteomes" id="UP000014155"/>
    </source>
</evidence>
<dbReference type="PROSITE" id="PS51257">
    <property type="entry name" value="PROKAR_LIPOPROTEIN"/>
    <property type="match status" value="1"/>
</dbReference>
<dbReference type="eggNOG" id="COG1653">
    <property type="taxonomic scope" value="Bacteria"/>
</dbReference>
<dbReference type="STRING" id="1195236.CTER_2856"/>
<keyword evidence="3" id="KW-1185">Reference proteome</keyword>
<sequence length="458" mass="51079">MVKSKKFLSALLSVCMCSTLLLSSCGGNSPGSSDTAQGKDGVSGKVTYLTLNQEDRDYVTKLTPDFNQKFPDVKIEVVTAPYDQFDQKLQTMIAGNTPPDVTSHFGQAGFMEYYNKGMLLDLTPMMEADKYDPVAVGIPKEIADIYKIEDKYYGLPLNTYVSVLAYNQDLFDRANIPYPTADYEDKSWTWDKMLEYAKKLTVNSDNMEAATYGLEWFWAEPDMRPLYFGAKVYSDDTWTNGGNPSEVYFNSPEVINVYQKLSDLVFKDRVSPTDSIVQGLGGQSGESFTSGKIAMKPAGAWILSGTNELPFKVGIAAIPNAGNDKIRDVLYVDPLFILKGSKNPRAAYEWIKFNLEPEIQEKMIDLSGGNPPSNMKAFEKYCSFFPNIDPKDLKMVYDGGIKYGTESYNHLVNNYSQIWTIVKNETDPCLLTGKSTAADVAPAVQEKVTKLLKDMNSK</sequence>
<evidence type="ECO:0000256" key="1">
    <source>
        <dbReference type="SAM" id="SignalP"/>
    </source>
</evidence>
<feature type="signal peptide" evidence="1">
    <location>
        <begin position="1"/>
        <end position="23"/>
    </location>
</feature>
<dbReference type="PANTHER" id="PTHR43649">
    <property type="entry name" value="ARABINOSE-BINDING PROTEIN-RELATED"/>
    <property type="match status" value="1"/>
</dbReference>
<keyword evidence="2" id="KW-0813">Transport</keyword>
<organism evidence="2 3">
    <name type="scientific">Ruminiclostridium cellobioparum subsp. termitidis CT1112</name>
    <dbReference type="NCBI Taxonomy" id="1195236"/>
    <lineage>
        <taxon>Bacteria</taxon>
        <taxon>Bacillati</taxon>
        <taxon>Bacillota</taxon>
        <taxon>Clostridia</taxon>
        <taxon>Eubacteriales</taxon>
        <taxon>Oscillospiraceae</taxon>
        <taxon>Ruminiclostridium</taxon>
    </lineage>
</organism>
<protein>
    <submittedName>
        <fullName evidence="2">ABC-type sugar transport system, periplasmic component</fullName>
    </submittedName>
</protein>
<dbReference type="PATRIC" id="fig|1195236.3.peg.3177"/>
<feature type="chain" id="PRO_5039602383" evidence="1">
    <location>
        <begin position="24"/>
        <end position="458"/>
    </location>
</feature>
<dbReference type="Pfam" id="PF01547">
    <property type="entry name" value="SBP_bac_1"/>
    <property type="match status" value="1"/>
</dbReference>
<proteinExistence type="predicted"/>
<keyword evidence="1" id="KW-0732">Signal</keyword>
<dbReference type="InterPro" id="IPR050490">
    <property type="entry name" value="Bact_solute-bd_prot1"/>
</dbReference>
<gene>
    <name evidence="2" type="ORF">CTER_2856</name>
</gene>
<reference evidence="2 3" key="1">
    <citation type="journal article" date="2013" name="Genome Announc.">
        <title>Draft Genome Sequence of the Cellulolytic, Mesophilic, Anaerobic Bacterium Clostridium termitidis Strain CT1112 (DSM 5398).</title>
        <authorList>
            <person name="Lal S."/>
            <person name="Ramachandran U."/>
            <person name="Zhang X."/>
            <person name="Munir R."/>
            <person name="Sparling R."/>
            <person name="Levin D.B."/>
        </authorList>
    </citation>
    <scope>NUCLEOTIDE SEQUENCE [LARGE SCALE GENOMIC DNA]</scope>
    <source>
        <strain evidence="2 3">CT1112</strain>
    </source>
</reference>
<dbReference type="SUPFAM" id="SSF53850">
    <property type="entry name" value="Periplasmic binding protein-like II"/>
    <property type="match status" value="1"/>
</dbReference>
<dbReference type="AlphaFoldDB" id="S0FI50"/>
<dbReference type="EMBL" id="AORV01000040">
    <property type="protein sequence ID" value="EMS71267.1"/>
    <property type="molecule type" value="Genomic_DNA"/>
</dbReference>
<dbReference type="RefSeq" id="WP_004626794.1">
    <property type="nucleotide sequence ID" value="NZ_AORV01000040.1"/>
</dbReference>
<dbReference type="CDD" id="cd13585">
    <property type="entry name" value="PBP2_TMBP_like"/>
    <property type="match status" value="1"/>
</dbReference>
<evidence type="ECO:0000313" key="2">
    <source>
        <dbReference type="EMBL" id="EMS71267.1"/>
    </source>
</evidence>